<reference evidence="1 2" key="1">
    <citation type="journal article" date="2013" name="Int. J. Syst. Evol. Microbiol.">
        <title>Kordia antarctica sp. nov., isolated from Antarctic seawater.</title>
        <authorList>
            <person name="Baek K."/>
            <person name="Choi A."/>
            <person name="Kang I."/>
            <person name="Lee K."/>
            <person name="Cho J.C."/>
        </authorList>
    </citation>
    <scope>NUCLEOTIDE SEQUENCE [LARGE SCALE GENOMIC DNA]</scope>
    <source>
        <strain evidence="1 2">IMCC3317</strain>
    </source>
</reference>
<dbReference type="RefSeq" id="WP_160130826.1">
    <property type="nucleotide sequence ID" value="NZ_CP019288.1"/>
</dbReference>
<dbReference type="AlphaFoldDB" id="A0A7L4ZNF8"/>
<evidence type="ECO:0000313" key="2">
    <source>
        <dbReference type="Proteomes" id="UP000464657"/>
    </source>
</evidence>
<gene>
    <name evidence="1" type="ORF">IMCC3317_36630</name>
</gene>
<name>A0A7L4ZNF8_9FLAO</name>
<sequence>MIRKEQRRKLKEVLGYHYTEGVLKILKEKKITSRNNKPYGSSMIRNVFNGLNENEDIENAIIALFIRTQEDVKETFEERNRILGIS</sequence>
<keyword evidence="2" id="KW-1185">Reference proteome</keyword>
<protein>
    <submittedName>
        <fullName evidence="1">Uncharacterized protein</fullName>
    </submittedName>
</protein>
<accession>A0A7L4ZNF8</accession>
<evidence type="ECO:0000313" key="1">
    <source>
        <dbReference type="EMBL" id="QHI38273.1"/>
    </source>
</evidence>
<dbReference type="KEGG" id="kan:IMCC3317_36630"/>
<proteinExistence type="predicted"/>
<organism evidence="1 2">
    <name type="scientific">Kordia antarctica</name>
    <dbReference type="NCBI Taxonomy" id="1218801"/>
    <lineage>
        <taxon>Bacteria</taxon>
        <taxon>Pseudomonadati</taxon>
        <taxon>Bacteroidota</taxon>
        <taxon>Flavobacteriia</taxon>
        <taxon>Flavobacteriales</taxon>
        <taxon>Flavobacteriaceae</taxon>
        <taxon>Kordia</taxon>
    </lineage>
</organism>
<dbReference type="OrthoDB" id="1449507at2"/>
<dbReference type="Proteomes" id="UP000464657">
    <property type="component" value="Chromosome"/>
</dbReference>
<dbReference type="EMBL" id="CP019288">
    <property type="protein sequence ID" value="QHI38273.1"/>
    <property type="molecule type" value="Genomic_DNA"/>
</dbReference>